<feature type="region of interest" description="Disordered" evidence="4">
    <location>
        <begin position="260"/>
        <end position="282"/>
    </location>
</feature>
<keyword evidence="2" id="KW-0547">Nucleotide-binding</keyword>
<evidence type="ECO:0000256" key="3">
    <source>
        <dbReference type="ARBA" id="ARBA00022840"/>
    </source>
</evidence>
<protein>
    <submittedName>
        <fullName evidence="6">Putative ABC transporter ATP-binding protein</fullName>
    </submittedName>
</protein>
<dbReference type="InterPro" id="IPR003593">
    <property type="entry name" value="AAA+_ATPase"/>
</dbReference>
<dbReference type="Pfam" id="PF00005">
    <property type="entry name" value="ABC_tran"/>
    <property type="match status" value="2"/>
</dbReference>
<dbReference type="Gene3D" id="3.40.50.300">
    <property type="entry name" value="P-loop containing nucleotide triphosphate hydrolases"/>
    <property type="match status" value="3"/>
</dbReference>
<dbReference type="GO" id="GO:0005524">
    <property type="term" value="F:ATP binding"/>
    <property type="evidence" value="ECO:0007669"/>
    <property type="project" value="UniProtKB-KW"/>
</dbReference>
<evidence type="ECO:0000313" key="7">
    <source>
        <dbReference type="Proteomes" id="UP000050488"/>
    </source>
</evidence>
<comment type="caution">
    <text evidence="6">The sequence shown here is derived from an EMBL/GenBank/DDBJ whole genome shotgun (WGS) entry which is preliminary data.</text>
</comment>
<dbReference type="InterPro" id="IPR027417">
    <property type="entry name" value="P-loop_NTPase"/>
</dbReference>
<dbReference type="PATRIC" id="fig|1544413.3.peg.161"/>
<dbReference type="InterPro" id="IPR050611">
    <property type="entry name" value="ABCF"/>
</dbReference>
<dbReference type="Proteomes" id="UP000050488">
    <property type="component" value="Unassembled WGS sequence"/>
</dbReference>
<evidence type="ECO:0000313" key="6">
    <source>
        <dbReference type="EMBL" id="KQB87110.1"/>
    </source>
</evidence>
<sequence length="555" mass="59452">MLALSFSHVSFSYPSQPVLEDVSFTCAPGQRLCVVGPNGAGKSTLLALATGALAPESGEVRGPATTPANSNDHGTIAQAIDAASAHITALLHRFEELSANLSEENYEEYDALLARLTALDAWNLPARTARVLAGLGLGGVDKQRAVNSLSPGQRARLRLGLLLVQRPEALVLDEPTNHLDAEAIAFLKQEVRDWAGPVLFASHDRDFIEATATGVLDLDITAWEALATASGGEIAGGAHLTSGRYSDYLHAKEQARARHRELHAQQQERKREIQRHQRDSEVVGHADFTPRTETRMAQKFYADRAQATSTRRITNDARKLDALRQREVRKPRYESTQIVLADAGVQRGDIALSLREASVPGRLAPVSAELSAGERLLITGPNGAGKSTLLRWVAGGDSAAGGSGEVRLNVPGAAVGFVPQELPGPDHPHWSEPLGERAKGFLHPKFWNTPLSALSAGNQRRAQLALAVGVGGAVGTVGSGSGEQVPELLIIDEPTNYLDLDTIESLERALMEWSGTLIITSHDEWLISKWLEPCAEGEAVRRHVVLGDSVAGSAT</sequence>
<dbReference type="PANTHER" id="PTHR19211:SF14">
    <property type="entry name" value="ATP-BINDING CASSETTE SUB-FAMILY F MEMBER 1"/>
    <property type="match status" value="1"/>
</dbReference>
<dbReference type="InterPro" id="IPR017871">
    <property type="entry name" value="ABC_transporter-like_CS"/>
</dbReference>
<reference evidence="6 7" key="1">
    <citation type="submission" date="2015-10" db="EMBL/GenBank/DDBJ databases">
        <title>Corynebacteirum lowii and Corynebacterium oculi species nova, derived from human clinical disease and and emended description of Corynebacterium mastiditis.</title>
        <authorList>
            <person name="Bernard K."/>
            <person name="Pacheco A.L."/>
            <person name="Mcdougall C."/>
            <person name="Burtx T."/>
            <person name="Weibe D."/>
            <person name="Tyler S."/>
            <person name="Olson A.B."/>
            <person name="Cnockaert M."/>
            <person name="Eguchi H."/>
            <person name="Kuwahara T."/>
            <person name="Nakayama-Imaohji H."/>
            <person name="Boudewijins M."/>
            <person name="Van Hoecke F."/>
            <person name="Bernier A.-M."/>
            <person name="Vandamme P."/>
        </authorList>
    </citation>
    <scope>NUCLEOTIDE SEQUENCE [LARGE SCALE GENOMIC DNA]</scope>
    <source>
        <strain evidence="6 7">NML 130206</strain>
    </source>
</reference>
<keyword evidence="7" id="KW-1185">Reference proteome</keyword>
<organism evidence="6 7">
    <name type="scientific">Corynebacterium lowii</name>
    <dbReference type="NCBI Taxonomy" id="1544413"/>
    <lineage>
        <taxon>Bacteria</taxon>
        <taxon>Bacillati</taxon>
        <taxon>Actinomycetota</taxon>
        <taxon>Actinomycetes</taxon>
        <taxon>Mycobacteriales</taxon>
        <taxon>Corynebacteriaceae</taxon>
        <taxon>Corynebacterium</taxon>
    </lineage>
</organism>
<dbReference type="STRING" id="1544413.Clow_00158"/>
<dbReference type="PROSITE" id="PS00211">
    <property type="entry name" value="ABC_TRANSPORTER_1"/>
    <property type="match status" value="2"/>
</dbReference>
<evidence type="ECO:0000256" key="1">
    <source>
        <dbReference type="ARBA" id="ARBA00022737"/>
    </source>
</evidence>
<dbReference type="FunFam" id="3.40.50.300:FF:000011">
    <property type="entry name" value="Putative ABC transporter ATP-binding component"/>
    <property type="match status" value="1"/>
</dbReference>
<dbReference type="EMBL" id="LKEV01000001">
    <property type="protein sequence ID" value="KQB87110.1"/>
    <property type="molecule type" value="Genomic_DNA"/>
</dbReference>
<dbReference type="PROSITE" id="PS50893">
    <property type="entry name" value="ABC_TRANSPORTER_2"/>
    <property type="match status" value="1"/>
</dbReference>
<keyword evidence="3 6" id="KW-0067">ATP-binding</keyword>
<dbReference type="AlphaFoldDB" id="A0A0Q1E373"/>
<dbReference type="SUPFAM" id="SSF52540">
    <property type="entry name" value="P-loop containing nucleoside triphosphate hydrolases"/>
    <property type="match status" value="2"/>
</dbReference>
<dbReference type="SMART" id="SM00382">
    <property type="entry name" value="AAA"/>
    <property type="match status" value="2"/>
</dbReference>
<evidence type="ECO:0000256" key="2">
    <source>
        <dbReference type="ARBA" id="ARBA00022741"/>
    </source>
</evidence>
<dbReference type="InterPro" id="IPR003439">
    <property type="entry name" value="ABC_transporter-like_ATP-bd"/>
</dbReference>
<gene>
    <name evidence="6" type="ORF">Clow_00158</name>
</gene>
<dbReference type="OrthoDB" id="3239744at2"/>
<proteinExistence type="predicted"/>
<evidence type="ECO:0000259" key="5">
    <source>
        <dbReference type="PROSITE" id="PS50893"/>
    </source>
</evidence>
<dbReference type="GO" id="GO:0003746">
    <property type="term" value="F:translation elongation factor activity"/>
    <property type="evidence" value="ECO:0007669"/>
    <property type="project" value="UniProtKB-KW"/>
</dbReference>
<name>A0A0Q1E373_9CORY</name>
<evidence type="ECO:0000256" key="4">
    <source>
        <dbReference type="SAM" id="MobiDB-lite"/>
    </source>
</evidence>
<keyword evidence="1" id="KW-0677">Repeat</keyword>
<dbReference type="PANTHER" id="PTHR19211">
    <property type="entry name" value="ATP-BINDING TRANSPORT PROTEIN-RELATED"/>
    <property type="match status" value="1"/>
</dbReference>
<feature type="domain" description="ABC transporter" evidence="5">
    <location>
        <begin position="4"/>
        <end position="254"/>
    </location>
</feature>
<accession>A0A0Q1E373</accession>
<dbReference type="GO" id="GO:0016887">
    <property type="term" value="F:ATP hydrolysis activity"/>
    <property type="evidence" value="ECO:0007669"/>
    <property type="project" value="InterPro"/>
</dbReference>